<dbReference type="Gene3D" id="3.40.50.150">
    <property type="entry name" value="Vaccinia Virus protein VP39"/>
    <property type="match status" value="1"/>
</dbReference>
<dbReference type="NCBIfam" id="TIGR01444">
    <property type="entry name" value="fkbM_fam"/>
    <property type="match status" value="1"/>
</dbReference>
<keyword evidence="2" id="KW-0489">Methyltransferase</keyword>
<dbReference type="PANTHER" id="PTHR34203">
    <property type="entry name" value="METHYLTRANSFERASE, FKBM FAMILY PROTEIN"/>
    <property type="match status" value="1"/>
</dbReference>
<dbReference type="AlphaFoldDB" id="A0A4Q7PAS8"/>
<dbReference type="InterPro" id="IPR029063">
    <property type="entry name" value="SAM-dependent_MTases_sf"/>
</dbReference>
<dbReference type="Pfam" id="PF05050">
    <property type="entry name" value="Methyltransf_21"/>
    <property type="match status" value="1"/>
</dbReference>
<sequence>MEKIAAAFSRNLYLIPGGYFLVQWMKCFFAKAYTEKEWRTFKFRGIQMKVDISKSMGASIYWRGAHDWRPIFVLEKLLKKGNTFIDIGANQGEYALWAVRKTTASGNVLAFEPMDAVFAQLKENISLNPDYSNVIQAIQMGLSDRPGEINLYGKEGSNEGVNTIYPTPEHTFLIQKIKLDTLDNQLEHLRPGRVDLIKIDVEGAELQVLKGATKCLTRFKPSLIIEINKEACQSAGYEAQDILEFLKNFGYAFKQIGLRGKLKPIDRLQDEFCNILAFQNN</sequence>
<dbReference type="GO" id="GO:0032259">
    <property type="term" value="P:methylation"/>
    <property type="evidence" value="ECO:0007669"/>
    <property type="project" value="UniProtKB-KW"/>
</dbReference>
<accession>A0A4Q7PAS8</accession>
<dbReference type="EMBL" id="SGXG01000001">
    <property type="protein sequence ID" value="RZS97334.1"/>
    <property type="molecule type" value="Genomic_DNA"/>
</dbReference>
<gene>
    <name evidence="2" type="ORF">BC751_2940</name>
</gene>
<evidence type="ECO:0000313" key="3">
    <source>
        <dbReference type="Proteomes" id="UP000292209"/>
    </source>
</evidence>
<organism evidence="2 3">
    <name type="scientific">Cecembia calidifontis</name>
    <dbReference type="NCBI Taxonomy" id="1187080"/>
    <lineage>
        <taxon>Bacteria</taxon>
        <taxon>Pseudomonadati</taxon>
        <taxon>Bacteroidota</taxon>
        <taxon>Cytophagia</taxon>
        <taxon>Cytophagales</taxon>
        <taxon>Cyclobacteriaceae</taxon>
        <taxon>Cecembia</taxon>
    </lineage>
</organism>
<dbReference type="OrthoDB" id="9812600at2"/>
<dbReference type="Proteomes" id="UP000292209">
    <property type="component" value="Unassembled WGS sequence"/>
</dbReference>
<dbReference type="SUPFAM" id="SSF53335">
    <property type="entry name" value="S-adenosyl-L-methionine-dependent methyltransferases"/>
    <property type="match status" value="1"/>
</dbReference>
<dbReference type="PANTHER" id="PTHR34203:SF15">
    <property type="entry name" value="SLL1173 PROTEIN"/>
    <property type="match status" value="1"/>
</dbReference>
<dbReference type="InterPro" id="IPR006342">
    <property type="entry name" value="FkbM_mtfrase"/>
</dbReference>
<keyword evidence="3" id="KW-1185">Reference proteome</keyword>
<protein>
    <submittedName>
        <fullName evidence="2">FkbM family methyltransferase</fullName>
    </submittedName>
</protein>
<dbReference type="RefSeq" id="WP_130276197.1">
    <property type="nucleotide sequence ID" value="NZ_SGXG01000001.1"/>
</dbReference>
<evidence type="ECO:0000259" key="1">
    <source>
        <dbReference type="Pfam" id="PF05050"/>
    </source>
</evidence>
<evidence type="ECO:0000313" key="2">
    <source>
        <dbReference type="EMBL" id="RZS97334.1"/>
    </source>
</evidence>
<comment type="caution">
    <text evidence="2">The sequence shown here is derived from an EMBL/GenBank/DDBJ whole genome shotgun (WGS) entry which is preliminary data.</text>
</comment>
<reference evidence="2 3" key="1">
    <citation type="submission" date="2019-02" db="EMBL/GenBank/DDBJ databases">
        <title>Genomic Encyclopedia of Archaeal and Bacterial Type Strains, Phase II (KMG-II): from individual species to whole genera.</title>
        <authorList>
            <person name="Goeker M."/>
        </authorList>
    </citation>
    <scope>NUCLEOTIDE SEQUENCE [LARGE SCALE GENOMIC DNA]</scope>
    <source>
        <strain evidence="2 3">DSM 21411</strain>
    </source>
</reference>
<dbReference type="InterPro" id="IPR052514">
    <property type="entry name" value="SAM-dependent_MTase"/>
</dbReference>
<name>A0A4Q7PAS8_9BACT</name>
<dbReference type="GO" id="GO:0008168">
    <property type="term" value="F:methyltransferase activity"/>
    <property type="evidence" value="ECO:0007669"/>
    <property type="project" value="UniProtKB-KW"/>
</dbReference>
<keyword evidence="2" id="KW-0808">Transferase</keyword>
<feature type="domain" description="Methyltransferase FkbM" evidence="1">
    <location>
        <begin position="86"/>
        <end position="252"/>
    </location>
</feature>
<proteinExistence type="predicted"/>